<keyword evidence="2" id="KW-0812">Transmembrane</keyword>
<feature type="transmembrane region" description="Helical" evidence="2">
    <location>
        <begin position="12"/>
        <end position="33"/>
    </location>
</feature>
<proteinExistence type="predicted"/>
<keyword evidence="2" id="KW-0472">Membrane</keyword>
<reference evidence="3 4" key="1">
    <citation type="submission" date="2018-06" db="EMBL/GenBank/DDBJ databases">
        <title>Thermoflavimicrobium daqus sp. nov., a thermophilic microbe isolated from Moutai-flavour Daqu.</title>
        <authorList>
            <person name="Wang X."/>
            <person name="Zhou H."/>
        </authorList>
    </citation>
    <scope>NUCLEOTIDE SEQUENCE [LARGE SCALE GENOMIC DNA]</scope>
    <source>
        <strain evidence="3 4">FBKL4.011</strain>
    </source>
</reference>
<protein>
    <submittedName>
        <fullName evidence="3">Uncharacterized protein</fullName>
    </submittedName>
</protein>
<feature type="compositionally biased region" description="Basic and acidic residues" evidence="1">
    <location>
        <begin position="59"/>
        <end position="81"/>
    </location>
</feature>
<evidence type="ECO:0000313" key="3">
    <source>
        <dbReference type="EMBL" id="RAL21996.1"/>
    </source>
</evidence>
<accession>A0A364K1U2</accession>
<evidence type="ECO:0000313" key="4">
    <source>
        <dbReference type="Proteomes" id="UP000251213"/>
    </source>
</evidence>
<gene>
    <name evidence="3" type="ORF">DL897_15555</name>
</gene>
<reference evidence="3 4" key="2">
    <citation type="submission" date="2018-06" db="EMBL/GenBank/DDBJ databases">
        <authorList>
            <person name="Zhirakovskaya E."/>
        </authorList>
    </citation>
    <scope>NUCLEOTIDE SEQUENCE [LARGE SCALE GENOMIC DNA]</scope>
    <source>
        <strain evidence="3 4">FBKL4.011</strain>
    </source>
</reference>
<feature type="region of interest" description="Disordered" evidence="1">
    <location>
        <begin position="59"/>
        <end position="91"/>
    </location>
</feature>
<keyword evidence="2" id="KW-1133">Transmembrane helix</keyword>
<evidence type="ECO:0000256" key="1">
    <source>
        <dbReference type="SAM" id="MobiDB-lite"/>
    </source>
</evidence>
<dbReference type="Proteomes" id="UP000251213">
    <property type="component" value="Unassembled WGS sequence"/>
</dbReference>
<dbReference type="EMBL" id="QJKK01000011">
    <property type="protein sequence ID" value="RAL21996.1"/>
    <property type="molecule type" value="Genomic_DNA"/>
</dbReference>
<sequence>MKGLYIPYLTEAVMIGTVLLAIVAVGQLVMKVLEYKLAKNQQEHQQRMDKENLEIAKRKQEVEERNQTLQERKLEEELKEKREKKKKKKRK</sequence>
<evidence type="ECO:0000256" key="2">
    <source>
        <dbReference type="SAM" id="Phobius"/>
    </source>
</evidence>
<name>A0A364K1U2_9BACL</name>
<feature type="compositionally biased region" description="Basic residues" evidence="1">
    <location>
        <begin position="82"/>
        <end position="91"/>
    </location>
</feature>
<comment type="caution">
    <text evidence="3">The sequence shown here is derived from an EMBL/GenBank/DDBJ whole genome shotgun (WGS) entry which is preliminary data.</text>
</comment>
<organism evidence="3 4">
    <name type="scientific">Thermoflavimicrobium daqui</name>
    <dbReference type="NCBI Taxonomy" id="2137476"/>
    <lineage>
        <taxon>Bacteria</taxon>
        <taxon>Bacillati</taxon>
        <taxon>Bacillota</taxon>
        <taxon>Bacilli</taxon>
        <taxon>Bacillales</taxon>
        <taxon>Thermoactinomycetaceae</taxon>
        <taxon>Thermoflavimicrobium</taxon>
    </lineage>
</organism>
<dbReference type="RefSeq" id="WP_113660038.1">
    <property type="nucleotide sequence ID" value="NZ_KZ845673.1"/>
</dbReference>
<keyword evidence="4" id="KW-1185">Reference proteome</keyword>
<dbReference type="AlphaFoldDB" id="A0A364K1U2"/>